<gene>
    <name evidence="2" type="ORF">D3868_14170</name>
</gene>
<protein>
    <submittedName>
        <fullName evidence="2">Uncharacterized protein</fullName>
    </submittedName>
</protein>
<dbReference type="AlphaFoldDB" id="A0A4D8QKU3"/>
<feature type="region of interest" description="Disordered" evidence="1">
    <location>
        <begin position="1"/>
        <end position="25"/>
    </location>
</feature>
<sequence>MGPVDPETVPVRSGRGGGRRRLEQRPSILYHRSGVRRLPLHFMRSGRAALLKTSNWCCRLRLGFGNRQAARGSRPIGILADNGIKSFNNLS</sequence>
<reference evidence="2 3" key="1">
    <citation type="submission" date="2018-09" db="EMBL/GenBank/DDBJ databases">
        <title>Whole genome based analysis of evolution and adaptive divergence in Indian and Brazilian strains of Azospirillum brasilense.</title>
        <authorList>
            <person name="Singh C."/>
            <person name="Tripathi A.K."/>
        </authorList>
    </citation>
    <scope>NUCLEOTIDE SEQUENCE [LARGE SCALE GENOMIC DNA]</scope>
    <source>
        <strain evidence="2 3">MTCC4038</strain>
        <plasmid evidence="2 3">p1</plasmid>
    </source>
</reference>
<evidence type="ECO:0000313" key="2">
    <source>
        <dbReference type="EMBL" id="QCO10264.1"/>
    </source>
</evidence>
<keyword evidence="2" id="KW-0614">Plasmid</keyword>
<organism evidence="2 3">
    <name type="scientific">Azospirillum brasilense</name>
    <dbReference type="NCBI Taxonomy" id="192"/>
    <lineage>
        <taxon>Bacteria</taxon>
        <taxon>Pseudomonadati</taxon>
        <taxon>Pseudomonadota</taxon>
        <taxon>Alphaproteobacteria</taxon>
        <taxon>Rhodospirillales</taxon>
        <taxon>Azospirillaceae</taxon>
        <taxon>Azospirillum</taxon>
    </lineage>
</organism>
<accession>A0A4D8QKU3</accession>
<evidence type="ECO:0000313" key="3">
    <source>
        <dbReference type="Proteomes" id="UP000298774"/>
    </source>
</evidence>
<proteinExistence type="predicted"/>
<evidence type="ECO:0000256" key="1">
    <source>
        <dbReference type="SAM" id="MobiDB-lite"/>
    </source>
</evidence>
<name>A0A4D8QKU3_AZOBR</name>
<geneLocation type="plasmid" evidence="2 3">
    <name>p1</name>
</geneLocation>
<dbReference type="Proteomes" id="UP000298774">
    <property type="component" value="Plasmid p1"/>
</dbReference>
<dbReference type="EMBL" id="CP032340">
    <property type="protein sequence ID" value="QCO10264.1"/>
    <property type="molecule type" value="Genomic_DNA"/>
</dbReference>